<dbReference type="PROSITE" id="PS00154">
    <property type="entry name" value="ATPASE_E1_E2"/>
    <property type="match status" value="1"/>
</dbReference>
<dbReference type="PRINTS" id="PR00119">
    <property type="entry name" value="CATATPASE"/>
</dbReference>
<dbReference type="Gene3D" id="3.40.1110.10">
    <property type="entry name" value="Calcium-transporting ATPase, cytoplasmic domain N"/>
    <property type="match status" value="1"/>
</dbReference>
<evidence type="ECO:0000256" key="6">
    <source>
        <dbReference type="ARBA" id="ARBA00022989"/>
    </source>
</evidence>
<dbReference type="InterPro" id="IPR008250">
    <property type="entry name" value="ATPase_P-typ_transduc_dom_A_sf"/>
</dbReference>
<dbReference type="Gene3D" id="2.70.150.10">
    <property type="entry name" value="Calcium-transporting ATPase, cytoplasmic transduction domain A"/>
    <property type="match status" value="1"/>
</dbReference>
<evidence type="ECO:0000313" key="12">
    <source>
        <dbReference type="EMBL" id="OEU08503.1"/>
    </source>
</evidence>
<feature type="domain" description="P-type ATPase A" evidence="10">
    <location>
        <begin position="136"/>
        <end position="250"/>
    </location>
</feature>
<dbReference type="InterPro" id="IPR023299">
    <property type="entry name" value="ATPase_P-typ_cyto_dom_N"/>
</dbReference>
<dbReference type="KEGG" id="fcy:FRACYDRAFT_264535"/>
<evidence type="ECO:0000256" key="4">
    <source>
        <dbReference type="ARBA" id="ARBA00022840"/>
    </source>
</evidence>
<dbReference type="SUPFAM" id="SSF81653">
    <property type="entry name" value="Calcium ATPase, transduction domain A"/>
    <property type="match status" value="1"/>
</dbReference>
<reference evidence="12 13" key="1">
    <citation type="submission" date="2016-09" db="EMBL/GenBank/DDBJ databases">
        <title>Extensive genetic diversity and differential bi-allelic expression allows diatom success in the polar Southern Ocean.</title>
        <authorList>
            <consortium name="DOE Joint Genome Institute"/>
            <person name="Mock T."/>
            <person name="Otillar R.P."/>
            <person name="Strauss J."/>
            <person name="Dupont C."/>
            <person name="Frickenhaus S."/>
            <person name="Maumus F."/>
            <person name="Mcmullan M."/>
            <person name="Sanges R."/>
            <person name="Schmutz J."/>
            <person name="Toseland A."/>
            <person name="Valas R."/>
            <person name="Veluchamy A."/>
            <person name="Ward B.J."/>
            <person name="Allen A."/>
            <person name="Barry K."/>
            <person name="Falciatore A."/>
            <person name="Ferrante M."/>
            <person name="Fortunato A.E."/>
            <person name="Gloeckner G."/>
            <person name="Gruber A."/>
            <person name="Hipkin R."/>
            <person name="Janech M."/>
            <person name="Kroth P."/>
            <person name="Leese F."/>
            <person name="Lindquist E."/>
            <person name="Lyon B.R."/>
            <person name="Martin J."/>
            <person name="Mayer C."/>
            <person name="Parker M."/>
            <person name="Quesneville H."/>
            <person name="Raymond J."/>
            <person name="Uhlig C."/>
            <person name="Valentin K.U."/>
            <person name="Worden A.Z."/>
            <person name="Armbrust E.V."/>
            <person name="Bowler C."/>
            <person name="Green B."/>
            <person name="Moulton V."/>
            <person name="Van Oosterhout C."/>
            <person name="Grigoriev I."/>
        </authorList>
    </citation>
    <scope>NUCLEOTIDE SEQUENCE [LARGE SCALE GENOMIC DNA]</scope>
    <source>
        <strain evidence="12 13">CCMP1102</strain>
    </source>
</reference>
<feature type="region of interest" description="Disordered" evidence="8">
    <location>
        <begin position="996"/>
        <end position="1023"/>
    </location>
</feature>
<dbReference type="InterPro" id="IPR018303">
    <property type="entry name" value="ATPase_P-typ_P_site"/>
</dbReference>
<evidence type="ECO:0000256" key="8">
    <source>
        <dbReference type="SAM" id="MobiDB-lite"/>
    </source>
</evidence>
<dbReference type="PRINTS" id="PR00120">
    <property type="entry name" value="HATPASE"/>
</dbReference>
<evidence type="ECO:0000256" key="3">
    <source>
        <dbReference type="ARBA" id="ARBA00022741"/>
    </source>
</evidence>
<dbReference type="InterPro" id="IPR044492">
    <property type="entry name" value="P_typ_ATPase_HD_dom"/>
</dbReference>
<feature type="transmembrane region" description="Helical" evidence="9">
    <location>
        <begin position="775"/>
        <end position="798"/>
    </location>
</feature>
<name>A0A1E7ESH0_9STRA</name>
<feature type="transmembrane region" description="Helical" evidence="9">
    <location>
        <begin position="946"/>
        <end position="964"/>
    </location>
</feature>
<dbReference type="GO" id="GO:0016020">
    <property type="term" value="C:membrane"/>
    <property type="evidence" value="ECO:0007669"/>
    <property type="project" value="UniProtKB-SubCell"/>
</dbReference>
<feature type="transmembrane region" description="Helical" evidence="9">
    <location>
        <begin position="916"/>
        <end position="934"/>
    </location>
</feature>
<dbReference type="Proteomes" id="UP000095751">
    <property type="component" value="Unassembled WGS sequence"/>
</dbReference>
<feature type="transmembrane region" description="Helical" evidence="9">
    <location>
        <begin position="105"/>
        <end position="121"/>
    </location>
</feature>
<evidence type="ECO:0000256" key="9">
    <source>
        <dbReference type="SAM" id="Phobius"/>
    </source>
</evidence>
<keyword evidence="5" id="KW-1278">Translocase</keyword>
<evidence type="ECO:0000256" key="2">
    <source>
        <dbReference type="ARBA" id="ARBA00022692"/>
    </source>
</evidence>
<keyword evidence="3" id="KW-0547">Nucleotide-binding</keyword>
<dbReference type="Pfam" id="PF13246">
    <property type="entry name" value="Cation_ATPase"/>
    <property type="match status" value="1"/>
</dbReference>
<sequence>MPSKRRKEYPYSRSEECGWQPEECGMHLAALAITNNNKHTSSSALRSSNSASPADLLHHGCFCKRRLPYLLPVAEQLKEQLKEPLIGMLLFSAVISIILGNTSDAISIGIALFIVSLVAAVQEYRSEKALEALENLVPHKCTVLRDGRVLADFPAKELVVGDLVLLATGDRVPADCRVVDSVELRIDESSLTGENHPVAKTGEGLNVSNIPSLPQQRNIAFAGTLVNAGHGRALVVAVGARTEFGMVAEELSDVVTPKSPLQVKIDELGKRLALFSSAVIVLIGITGVCMGRPFLETLTVAVSLAVAAIPEGLPIVTTVTLALGVLRMSRRNAIVKKLPVVESLGCATVIASDKTGTLTKNEMTARALFCLAFPKRRFAFSGVGFTSSTGKLSVLKEDIADDTSTRSAVNEEYVAISALLNTACLCNNATITPISGQPTELALLIGTAKADISDPRPQYHRTQEIPFCSERKRMEVRARPVSGKHCCHAFDIAASNNESNDGNMYYVKGMPESILAECHSFTGADGSPMPLHEDNKSLVLSQSRQMAATGLRCLAMAYGNSLDRLTFGGILAMEDPPREGVAESVQKLRQGGVRVLMVTGDAKETALAIARRCFIIGPTDGDINFSSMSSRQPLTKSHSADSLDTFSDSSTGGFDLQDVELGVSVSLSGSDIDSIPSHNLADSIADIKVFYRVAPRHKLAIVRALQKNGDIVAMTGDGVNDATALKGADIGIAMGQKGTDVAKEAADIVLTDDNFGTITMAIAEGKGIFFNIRCFLAFQLSTSFAALTMAGIATALGLPTPLNAMQILWINIIMDGPPAQSLGVEPVDDRILNAKPRKADDPIVTPALLLRAVTSAALIVYLTLKVFSNELEDGAVNRRDTTMTFMTFVNSDLFNAYVCRSADKCFYEMNIMGNPAFLLSVGGSILGQLLVVYFPPLQEVFQTEALSMNDLGYIILLSSSILWLDTLRKKFFSRWFVDGFHASPMAKMDDSLIIPSRRKKGGSRGGWLSLTTHSRGDNDKARNRPAWLSFKGAGSNKKESIMAL</sequence>
<dbReference type="Pfam" id="PF00122">
    <property type="entry name" value="E1-E2_ATPase"/>
    <property type="match status" value="1"/>
</dbReference>
<protein>
    <submittedName>
        <fullName evidence="12">P-type ATPase</fullName>
    </submittedName>
</protein>
<feature type="domain" description="Cation-transporting P-type ATPase C-terminal" evidence="11">
    <location>
        <begin position="799"/>
        <end position="971"/>
    </location>
</feature>
<dbReference type="AlphaFoldDB" id="A0A1E7ESH0"/>
<comment type="subcellular location">
    <subcellularLocation>
        <location evidence="1">Membrane</location>
        <topology evidence="1">Multi-pass membrane protein</topology>
    </subcellularLocation>
</comment>
<dbReference type="InterPro" id="IPR036412">
    <property type="entry name" value="HAD-like_sf"/>
</dbReference>
<keyword evidence="2 9" id="KW-0812">Transmembrane</keyword>
<feature type="transmembrane region" description="Helical" evidence="9">
    <location>
        <begin position="301"/>
        <end position="326"/>
    </location>
</feature>
<evidence type="ECO:0000256" key="1">
    <source>
        <dbReference type="ARBA" id="ARBA00004141"/>
    </source>
</evidence>
<dbReference type="SFLD" id="SFLDG00002">
    <property type="entry name" value="C1.7:_P-type_atpase_like"/>
    <property type="match status" value="1"/>
</dbReference>
<accession>A0A1E7ESH0</accession>
<dbReference type="EMBL" id="KV784380">
    <property type="protein sequence ID" value="OEU08503.1"/>
    <property type="molecule type" value="Genomic_DNA"/>
</dbReference>
<feature type="transmembrane region" description="Helical" evidence="9">
    <location>
        <begin position="272"/>
        <end position="295"/>
    </location>
</feature>
<dbReference type="SUPFAM" id="SSF81660">
    <property type="entry name" value="Metal cation-transporting ATPase, ATP-binding domain N"/>
    <property type="match status" value="1"/>
</dbReference>
<dbReference type="SUPFAM" id="SSF81665">
    <property type="entry name" value="Calcium ATPase, transmembrane domain M"/>
    <property type="match status" value="1"/>
</dbReference>
<keyword evidence="6 9" id="KW-1133">Transmembrane helix</keyword>
<evidence type="ECO:0000313" key="13">
    <source>
        <dbReference type="Proteomes" id="UP000095751"/>
    </source>
</evidence>
<evidence type="ECO:0000256" key="5">
    <source>
        <dbReference type="ARBA" id="ARBA00022967"/>
    </source>
</evidence>
<dbReference type="InterPro" id="IPR059000">
    <property type="entry name" value="ATPase_P-type_domA"/>
</dbReference>
<dbReference type="GO" id="GO:0016887">
    <property type="term" value="F:ATP hydrolysis activity"/>
    <property type="evidence" value="ECO:0007669"/>
    <property type="project" value="InterPro"/>
</dbReference>
<dbReference type="InterPro" id="IPR023298">
    <property type="entry name" value="ATPase_P-typ_TM_dom_sf"/>
</dbReference>
<dbReference type="PANTHER" id="PTHR42861">
    <property type="entry name" value="CALCIUM-TRANSPORTING ATPASE"/>
    <property type="match status" value="1"/>
</dbReference>
<dbReference type="NCBIfam" id="TIGR01494">
    <property type="entry name" value="ATPase_P-type"/>
    <property type="match status" value="3"/>
</dbReference>
<organism evidence="12 13">
    <name type="scientific">Fragilariopsis cylindrus CCMP1102</name>
    <dbReference type="NCBI Taxonomy" id="635003"/>
    <lineage>
        <taxon>Eukaryota</taxon>
        <taxon>Sar</taxon>
        <taxon>Stramenopiles</taxon>
        <taxon>Ochrophyta</taxon>
        <taxon>Bacillariophyta</taxon>
        <taxon>Bacillariophyceae</taxon>
        <taxon>Bacillariophycidae</taxon>
        <taxon>Bacillariales</taxon>
        <taxon>Bacillariaceae</taxon>
        <taxon>Fragilariopsis</taxon>
    </lineage>
</organism>
<dbReference type="SFLD" id="SFLDS00003">
    <property type="entry name" value="Haloacid_Dehalogenase"/>
    <property type="match status" value="1"/>
</dbReference>
<dbReference type="Gene3D" id="1.20.1110.10">
    <property type="entry name" value="Calcium-transporting ATPase, transmembrane domain"/>
    <property type="match status" value="1"/>
</dbReference>
<gene>
    <name evidence="12" type="ORF">FRACYDRAFT_264535</name>
</gene>
<dbReference type="Gene3D" id="3.40.50.1000">
    <property type="entry name" value="HAD superfamily/HAD-like"/>
    <property type="match status" value="1"/>
</dbReference>
<evidence type="ECO:0000259" key="11">
    <source>
        <dbReference type="Pfam" id="PF00689"/>
    </source>
</evidence>
<evidence type="ECO:0000259" key="10">
    <source>
        <dbReference type="Pfam" id="PF00122"/>
    </source>
</evidence>
<evidence type="ECO:0000256" key="7">
    <source>
        <dbReference type="ARBA" id="ARBA00023136"/>
    </source>
</evidence>
<keyword evidence="13" id="KW-1185">Reference proteome</keyword>
<dbReference type="GO" id="GO:0005524">
    <property type="term" value="F:ATP binding"/>
    <property type="evidence" value="ECO:0007669"/>
    <property type="project" value="UniProtKB-KW"/>
</dbReference>
<keyword evidence="7 9" id="KW-0472">Membrane</keyword>
<dbReference type="SUPFAM" id="SSF56784">
    <property type="entry name" value="HAD-like"/>
    <property type="match status" value="1"/>
</dbReference>
<dbReference type="InterPro" id="IPR001757">
    <property type="entry name" value="P_typ_ATPase"/>
</dbReference>
<dbReference type="Pfam" id="PF00689">
    <property type="entry name" value="Cation_ATPase_C"/>
    <property type="match status" value="1"/>
</dbReference>
<proteinExistence type="predicted"/>
<keyword evidence="4" id="KW-0067">ATP-binding</keyword>
<dbReference type="OrthoDB" id="3352408at2759"/>
<dbReference type="InParanoid" id="A0A1E7ESH0"/>
<dbReference type="InterPro" id="IPR023214">
    <property type="entry name" value="HAD_sf"/>
</dbReference>
<dbReference type="InterPro" id="IPR006068">
    <property type="entry name" value="ATPase_P-typ_cation-transptr_C"/>
</dbReference>
<dbReference type="SFLD" id="SFLDF00027">
    <property type="entry name" value="p-type_atpase"/>
    <property type="match status" value="1"/>
</dbReference>
<feature type="transmembrane region" description="Helical" evidence="9">
    <location>
        <begin position="843"/>
        <end position="864"/>
    </location>
</feature>